<dbReference type="InterPro" id="IPR014729">
    <property type="entry name" value="Rossmann-like_a/b/a_fold"/>
</dbReference>
<evidence type="ECO:0000256" key="2">
    <source>
        <dbReference type="ARBA" id="ARBA00004305"/>
    </source>
</evidence>
<evidence type="ECO:0000256" key="5">
    <source>
        <dbReference type="ARBA" id="ARBA00022598"/>
    </source>
</evidence>
<comment type="subunit">
    <text evidence="4">Homodimer.</text>
</comment>
<dbReference type="STRING" id="6689.A0A3R7SLX7"/>
<evidence type="ECO:0000256" key="6">
    <source>
        <dbReference type="ARBA" id="ARBA00022741"/>
    </source>
</evidence>
<organism evidence="14 15">
    <name type="scientific">Penaeus vannamei</name>
    <name type="common">Whiteleg shrimp</name>
    <name type="synonym">Litopenaeus vannamei</name>
    <dbReference type="NCBI Taxonomy" id="6689"/>
    <lineage>
        <taxon>Eukaryota</taxon>
        <taxon>Metazoa</taxon>
        <taxon>Ecdysozoa</taxon>
        <taxon>Arthropoda</taxon>
        <taxon>Crustacea</taxon>
        <taxon>Multicrustacea</taxon>
        <taxon>Malacostraca</taxon>
        <taxon>Eumalacostraca</taxon>
        <taxon>Eucarida</taxon>
        <taxon>Decapoda</taxon>
        <taxon>Dendrobranchiata</taxon>
        <taxon>Penaeoidea</taxon>
        <taxon>Penaeidae</taxon>
        <taxon>Penaeus</taxon>
    </lineage>
</organism>
<evidence type="ECO:0000256" key="1">
    <source>
        <dbReference type="ARBA" id="ARBA00002025"/>
    </source>
</evidence>
<dbReference type="Pfam" id="PF00579">
    <property type="entry name" value="tRNA-synt_1b"/>
    <property type="match status" value="1"/>
</dbReference>
<evidence type="ECO:0000313" key="14">
    <source>
        <dbReference type="EMBL" id="ROT66341.1"/>
    </source>
</evidence>
<evidence type="ECO:0000256" key="3">
    <source>
        <dbReference type="ARBA" id="ARBA00005594"/>
    </source>
</evidence>
<dbReference type="AlphaFoldDB" id="A0A3R7SLX7"/>
<gene>
    <name evidence="14" type="ORF">C7M84_015639</name>
</gene>
<comment type="caution">
    <text evidence="14">The sequence shown here is derived from an EMBL/GenBank/DDBJ whole genome shotgun (WGS) entry which is preliminary data.</text>
</comment>
<keyword evidence="7 13" id="KW-0067">ATP-binding</keyword>
<keyword evidence="9" id="KW-0809">Transit peptide</keyword>
<comment type="catalytic activity">
    <reaction evidence="12 13">
        <text>tRNA(Tyr) + L-tyrosine + ATP = L-tyrosyl-tRNA(Tyr) + AMP + diphosphate + H(+)</text>
        <dbReference type="Rhea" id="RHEA:10220"/>
        <dbReference type="Rhea" id="RHEA-COMP:9706"/>
        <dbReference type="Rhea" id="RHEA-COMP:9707"/>
        <dbReference type="ChEBI" id="CHEBI:15378"/>
        <dbReference type="ChEBI" id="CHEBI:30616"/>
        <dbReference type="ChEBI" id="CHEBI:33019"/>
        <dbReference type="ChEBI" id="CHEBI:58315"/>
        <dbReference type="ChEBI" id="CHEBI:78442"/>
        <dbReference type="ChEBI" id="CHEBI:78536"/>
        <dbReference type="ChEBI" id="CHEBI:456215"/>
        <dbReference type="EC" id="6.1.1.1"/>
    </reaction>
</comment>
<dbReference type="EMBL" id="QCYY01002955">
    <property type="protein sequence ID" value="ROT66341.1"/>
    <property type="molecule type" value="Genomic_DNA"/>
</dbReference>
<dbReference type="OrthoDB" id="337870at2759"/>
<keyword evidence="10" id="KW-0496">Mitochondrion</keyword>
<dbReference type="GO" id="GO:0003723">
    <property type="term" value="F:RNA binding"/>
    <property type="evidence" value="ECO:0007669"/>
    <property type="project" value="InterPro"/>
</dbReference>
<dbReference type="FunFam" id="3.10.290.10:FF:000017">
    <property type="entry name" value="Tyrosine--tRNA ligase"/>
    <property type="match status" value="1"/>
</dbReference>
<evidence type="ECO:0000256" key="9">
    <source>
        <dbReference type="ARBA" id="ARBA00022946"/>
    </source>
</evidence>
<keyword evidence="5 13" id="KW-0436">Ligase</keyword>
<dbReference type="SUPFAM" id="SSF55174">
    <property type="entry name" value="Alpha-L RNA-binding motif"/>
    <property type="match status" value="1"/>
</dbReference>
<evidence type="ECO:0000256" key="10">
    <source>
        <dbReference type="ARBA" id="ARBA00023128"/>
    </source>
</evidence>
<dbReference type="InterPro" id="IPR001412">
    <property type="entry name" value="aa-tRNA-synth_I_CS"/>
</dbReference>
<keyword evidence="11 13" id="KW-0030">Aminoacyl-tRNA synthetase</keyword>
<dbReference type="PROSITE" id="PS00178">
    <property type="entry name" value="AA_TRNA_LIGASE_I"/>
    <property type="match status" value="1"/>
</dbReference>
<protein>
    <recommendedName>
        <fullName evidence="13">Tyrosine--tRNA ligase</fullName>
        <ecNumber evidence="13">6.1.1.1</ecNumber>
    </recommendedName>
    <alternativeName>
        <fullName evidence="13">Tyrosyl-tRNA synthetase</fullName>
    </alternativeName>
</protein>
<dbReference type="SUPFAM" id="SSF52374">
    <property type="entry name" value="Nucleotidylyl transferase"/>
    <property type="match status" value="1"/>
</dbReference>
<reference evidence="14 15" key="2">
    <citation type="submission" date="2019-01" db="EMBL/GenBank/DDBJ databases">
        <title>The decoding of complex shrimp genome reveals the adaptation for benthos swimmer, frequently molting mechanism and breeding impact on genome.</title>
        <authorList>
            <person name="Sun Y."/>
            <person name="Gao Y."/>
            <person name="Yu Y."/>
        </authorList>
    </citation>
    <scope>NUCLEOTIDE SEQUENCE [LARGE SCALE GENOMIC DNA]</scope>
    <source>
        <tissue evidence="14">Muscle</tissue>
    </source>
</reference>
<dbReference type="Gene3D" id="1.10.240.10">
    <property type="entry name" value="Tyrosyl-Transfer RNA Synthetase"/>
    <property type="match status" value="1"/>
</dbReference>
<dbReference type="GO" id="GO:0005524">
    <property type="term" value="F:ATP binding"/>
    <property type="evidence" value="ECO:0007669"/>
    <property type="project" value="UniProtKB-KW"/>
</dbReference>
<dbReference type="InterPro" id="IPR024107">
    <property type="entry name" value="Tyr-tRNA-ligase_bac_1"/>
</dbReference>
<evidence type="ECO:0000256" key="11">
    <source>
        <dbReference type="ARBA" id="ARBA00023146"/>
    </source>
</evidence>
<dbReference type="InterPro" id="IPR002307">
    <property type="entry name" value="Tyr-tRNA-ligase"/>
</dbReference>
<dbReference type="Gene3D" id="3.40.50.620">
    <property type="entry name" value="HUPs"/>
    <property type="match status" value="1"/>
</dbReference>
<evidence type="ECO:0000256" key="7">
    <source>
        <dbReference type="ARBA" id="ARBA00022840"/>
    </source>
</evidence>
<accession>A0A3R7SLX7</accession>
<keyword evidence="15" id="KW-1185">Reference proteome</keyword>
<dbReference type="GO" id="GO:0005829">
    <property type="term" value="C:cytosol"/>
    <property type="evidence" value="ECO:0007669"/>
    <property type="project" value="TreeGrafter"/>
</dbReference>
<dbReference type="InterPro" id="IPR024088">
    <property type="entry name" value="Tyr-tRNA-ligase_bac-type"/>
</dbReference>
<dbReference type="Proteomes" id="UP000283509">
    <property type="component" value="Unassembled WGS sequence"/>
</dbReference>
<evidence type="ECO:0000256" key="4">
    <source>
        <dbReference type="ARBA" id="ARBA00011738"/>
    </source>
</evidence>
<reference evidence="14 15" key="1">
    <citation type="submission" date="2018-04" db="EMBL/GenBank/DDBJ databases">
        <authorList>
            <person name="Zhang X."/>
            <person name="Yuan J."/>
            <person name="Li F."/>
            <person name="Xiang J."/>
        </authorList>
    </citation>
    <scope>NUCLEOTIDE SEQUENCE [LARGE SCALE GENOMIC DNA]</scope>
    <source>
        <tissue evidence="14">Muscle</tissue>
    </source>
</reference>
<keyword evidence="8 13" id="KW-0648">Protein biosynthesis</keyword>
<dbReference type="CDD" id="cd00805">
    <property type="entry name" value="TyrRS_core"/>
    <property type="match status" value="1"/>
</dbReference>
<evidence type="ECO:0000256" key="13">
    <source>
        <dbReference type="RuleBase" id="RU361234"/>
    </source>
</evidence>
<dbReference type="HAMAP" id="MF_02006">
    <property type="entry name" value="Tyr_tRNA_synth_type1"/>
    <property type="match status" value="1"/>
</dbReference>
<dbReference type="PANTHER" id="PTHR11766">
    <property type="entry name" value="TYROSYL-TRNA SYNTHETASE"/>
    <property type="match status" value="1"/>
</dbReference>
<dbReference type="NCBIfam" id="TIGR00234">
    <property type="entry name" value="tyrS"/>
    <property type="match status" value="1"/>
</dbReference>
<evidence type="ECO:0000256" key="12">
    <source>
        <dbReference type="ARBA" id="ARBA00048248"/>
    </source>
</evidence>
<dbReference type="GO" id="GO:0004831">
    <property type="term" value="F:tyrosine-tRNA ligase activity"/>
    <property type="evidence" value="ECO:0007669"/>
    <property type="project" value="UniProtKB-EC"/>
</dbReference>
<comment type="subcellular location">
    <subcellularLocation>
        <location evidence="2">Mitochondrion matrix</location>
    </subcellularLocation>
</comment>
<dbReference type="PRINTS" id="PR01040">
    <property type="entry name" value="TRNASYNTHTYR"/>
</dbReference>
<dbReference type="InterPro" id="IPR036986">
    <property type="entry name" value="S4_RNA-bd_sf"/>
</dbReference>
<name>A0A3R7SLX7_PENVA</name>
<proteinExistence type="inferred from homology"/>
<dbReference type="EC" id="6.1.1.1" evidence="13"/>
<dbReference type="FunFam" id="1.10.240.10:FF:000001">
    <property type="entry name" value="Tyrosine--tRNA ligase"/>
    <property type="match status" value="1"/>
</dbReference>
<dbReference type="Gene3D" id="3.10.290.10">
    <property type="entry name" value="RNA-binding S4 domain"/>
    <property type="match status" value="1"/>
</dbReference>
<dbReference type="GO" id="GO:0006437">
    <property type="term" value="P:tyrosyl-tRNA aminoacylation"/>
    <property type="evidence" value="ECO:0007669"/>
    <property type="project" value="InterPro"/>
</dbReference>
<dbReference type="GO" id="GO:0005759">
    <property type="term" value="C:mitochondrial matrix"/>
    <property type="evidence" value="ECO:0007669"/>
    <property type="project" value="UniProtKB-SubCell"/>
</dbReference>
<keyword evidence="6 13" id="KW-0547">Nucleotide-binding</keyword>
<evidence type="ECO:0000313" key="15">
    <source>
        <dbReference type="Proteomes" id="UP000283509"/>
    </source>
</evidence>
<comment type="function">
    <text evidence="1">Catalyzes the attachment of tyrosine to tRNA(Tyr) in a two-step reaction: tyrosine is first activated by ATP to form Tyr-AMP and then transferred to the acceptor end of tRNA(Tyr).</text>
</comment>
<comment type="similarity">
    <text evidence="3 13">Belongs to the class-I aminoacyl-tRNA synthetase family.</text>
</comment>
<dbReference type="PANTHER" id="PTHR11766:SF0">
    <property type="entry name" value="TYROSINE--TRNA LIGASE, MITOCHONDRIAL"/>
    <property type="match status" value="1"/>
</dbReference>
<dbReference type="FunFam" id="3.40.50.620:FF:000107">
    <property type="entry name" value="Tyrosine--tRNA ligase"/>
    <property type="match status" value="1"/>
</dbReference>
<sequence length="498" mass="56199">MTPSKTNKINKGDLAPPVALCRDETGLMKMLNVIRRCALDGFYSCRTCQKFQFQPNRFYTSKNILKLEERGLWADRFPESNTNKLIEELLDHPHTVYSGFDPTADSLHVGNLLVVVSLLHCQRAGHNVIALVGGATAQVGDPSGRSKERPLLEPKVIESNSKGIAENLQRIFKNHQQVFWDRGTEDTLAPLRIVNNYDWYKKLNVVDFLRVAGRSFRMGTMLSRSSVQSRLNSEDGMSLTEFTYQALQAYDWLHLYDKYNCTIQIGGNDQMGNISSGHELISRLRDKQVTGLTVPIITTEAGNKFGKSAGNAIWLDRNKTSPFDFYQFFFRVKDSEVEKFLMLFTFLHVKDINKIMAKHWEKPEARHAQKKLAEKVTLLVHGYEGLESARRTTEALYGGRPDALAQMTPEELAVVFQSAASAELVLEPGTSVLKMAMDAGCYKDEKDARRIISAGGFYVNLSRVTNPDLILIPGVHILPNGITIARVGKKNYYLIKWN</sequence>
<dbReference type="InterPro" id="IPR002305">
    <property type="entry name" value="aa-tRNA-synth_Ic"/>
</dbReference>
<evidence type="ECO:0000256" key="8">
    <source>
        <dbReference type="ARBA" id="ARBA00022917"/>
    </source>
</evidence>